<dbReference type="EMBL" id="UINC01044250">
    <property type="protein sequence ID" value="SVB49449.1"/>
    <property type="molecule type" value="Genomic_DNA"/>
</dbReference>
<dbReference type="PROSITE" id="PS51257">
    <property type="entry name" value="PROKAR_LIPOPROTEIN"/>
    <property type="match status" value="1"/>
</dbReference>
<name>A0A382EGE1_9ZZZZ</name>
<organism evidence="1">
    <name type="scientific">marine metagenome</name>
    <dbReference type="NCBI Taxonomy" id="408172"/>
    <lineage>
        <taxon>unclassified sequences</taxon>
        <taxon>metagenomes</taxon>
        <taxon>ecological metagenomes</taxon>
    </lineage>
</organism>
<proteinExistence type="predicted"/>
<sequence>MKNILQIILITFFTFTISSCAKKDDSTTAAATAAAGNIAGTGTTASGTITGNDNLTGVFHTSWYGQEPSGGCVDNSSALSGHTYLASNTNSFKKIFIITGASTFTTSEVQYSDTNCSTMTAYFNMLADNVTIGSALTGLTAGSDPAFPTSANKISYTYTKYSVFANTTVTVASYLSRLGVTLTSGEEKEIDEPSPAIEYNLIAAGDTTCSISQTKSCLYLGDGSSADNKTDWGSSDTYWKE</sequence>
<dbReference type="AlphaFoldDB" id="A0A382EGE1"/>
<protein>
    <recommendedName>
        <fullName evidence="2">Lipoprotein</fullName>
    </recommendedName>
</protein>
<accession>A0A382EGE1</accession>
<reference evidence="1" key="1">
    <citation type="submission" date="2018-05" db="EMBL/GenBank/DDBJ databases">
        <authorList>
            <person name="Lanie J.A."/>
            <person name="Ng W.-L."/>
            <person name="Kazmierczak K.M."/>
            <person name="Andrzejewski T.M."/>
            <person name="Davidsen T.M."/>
            <person name="Wayne K.J."/>
            <person name="Tettelin H."/>
            <person name="Glass J.I."/>
            <person name="Rusch D."/>
            <person name="Podicherti R."/>
            <person name="Tsui H.-C.T."/>
            <person name="Winkler M.E."/>
        </authorList>
    </citation>
    <scope>NUCLEOTIDE SEQUENCE</scope>
</reference>
<gene>
    <name evidence="1" type="ORF">METZ01_LOCUS202303</name>
</gene>
<evidence type="ECO:0000313" key="1">
    <source>
        <dbReference type="EMBL" id="SVB49449.1"/>
    </source>
</evidence>
<evidence type="ECO:0008006" key="2">
    <source>
        <dbReference type="Google" id="ProtNLM"/>
    </source>
</evidence>